<organism evidence="1 2">
    <name type="scientific">Mycobacterium yunnanensis</name>
    <dbReference type="NCBI Taxonomy" id="368477"/>
    <lineage>
        <taxon>Bacteria</taxon>
        <taxon>Bacillati</taxon>
        <taxon>Actinomycetota</taxon>
        <taxon>Actinomycetes</taxon>
        <taxon>Mycobacteriales</taxon>
        <taxon>Mycobacteriaceae</taxon>
        <taxon>Mycobacterium</taxon>
    </lineage>
</organism>
<reference evidence="1" key="2">
    <citation type="journal article" date="2022" name="BMC Genomics">
        <title>Comparative genome analysis of mycobacteria focusing on tRNA and non-coding RNA.</title>
        <authorList>
            <person name="Behra P.R.K."/>
            <person name="Pettersson B.M.F."/>
            <person name="Ramesh M."/>
            <person name="Das S."/>
            <person name="Dasgupta S."/>
            <person name="Kirsebom L.A."/>
        </authorList>
    </citation>
    <scope>NUCLEOTIDE SEQUENCE</scope>
    <source>
        <strain evidence="1">DSM 44838</strain>
    </source>
</reference>
<dbReference type="RefSeq" id="WP_263998844.1">
    <property type="nucleotide sequence ID" value="NZ_JACKVK010000013.1"/>
</dbReference>
<comment type="caution">
    <text evidence="1">The sequence shown here is derived from an EMBL/GenBank/DDBJ whole genome shotgun (WGS) entry which is preliminary data.</text>
</comment>
<dbReference type="AlphaFoldDB" id="A0A9X3C409"/>
<reference evidence="1" key="1">
    <citation type="submission" date="2020-07" db="EMBL/GenBank/DDBJ databases">
        <authorList>
            <person name="Pettersson B.M.F."/>
            <person name="Behra P.R.K."/>
            <person name="Ramesh M."/>
            <person name="Das S."/>
            <person name="Dasgupta S."/>
            <person name="Kirsebom L.A."/>
        </authorList>
    </citation>
    <scope>NUCLEOTIDE SEQUENCE</scope>
    <source>
        <strain evidence="1">DSM 44838</strain>
    </source>
</reference>
<keyword evidence="2" id="KW-1185">Reference proteome</keyword>
<accession>A0A9X3C409</accession>
<name>A0A9X3C409_9MYCO</name>
<evidence type="ECO:0000313" key="2">
    <source>
        <dbReference type="Proteomes" id="UP001141629"/>
    </source>
</evidence>
<dbReference type="EMBL" id="JACKVK010000013">
    <property type="protein sequence ID" value="MCV7423876.1"/>
    <property type="molecule type" value="Genomic_DNA"/>
</dbReference>
<proteinExistence type="predicted"/>
<dbReference type="Proteomes" id="UP001141629">
    <property type="component" value="Unassembled WGS sequence"/>
</dbReference>
<evidence type="ECO:0000313" key="1">
    <source>
        <dbReference type="EMBL" id="MCV7423876.1"/>
    </source>
</evidence>
<sequence length="89" mass="9642">MTTHDVEDLARRIAAELTTMQPGTPVSVTSLSAQMRCSTDDVLAAGALLEHRNQGDDQLFTVVRRSEGGAEESFVSRVPVALNDEPDTR</sequence>
<gene>
    <name evidence="1" type="ORF">H7K45_25305</name>
</gene>
<protein>
    <submittedName>
        <fullName evidence="1">Uncharacterized protein</fullName>
    </submittedName>
</protein>